<dbReference type="InterPro" id="IPR023170">
    <property type="entry name" value="HhH_base_excis_C"/>
</dbReference>
<feature type="binding site" evidence="12">
    <location>
        <position position="218"/>
    </location>
    <ligand>
        <name>[4Fe-4S] cluster</name>
        <dbReference type="ChEBI" id="CHEBI:49883"/>
    </ligand>
</feature>
<dbReference type="Pfam" id="PF00730">
    <property type="entry name" value="HhH-GPD"/>
    <property type="match status" value="1"/>
</dbReference>
<name>A0A5J4KWI9_9CHLR</name>
<dbReference type="FunFam" id="1.10.340.30:FF:000001">
    <property type="entry name" value="Endonuclease III"/>
    <property type="match status" value="1"/>
</dbReference>
<evidence type="ECO:0000256" key="1">
    <source>
        <dbReference type="ARBA" id="ARBA00008343"/>
    </source>
</evidence>
<dbReference type="InterPro" id="IPR005759">
    <property type="entry name" value="Nth"/>
</dbReference>
<dbReference type="PANTHER" id="PTHR10359">
    <property type="entry name" value="A/G-SPECIFIC ADENINE GLYCOSYLASE/ENDONUCLEASE III"/>
    <property type="match status" value="1"/>
</dbReference>
<dbReference type="InterPro" id="IPR011257">
    <property type="entry name" value="DNA_glycosylase"/>
</dbReference>
<dbReference type="Gene3D" id="1.10.1670.10">
    <property type="entry name" value="Helix-hairpin-Helix base-excision DNA repair enzymes (C-terminal)"/>
    <property type="match status" value="1"/>
</dbReference>
<dbReference type="EMBL" id="BKZW01000002">
    <property type="protein sequence ID" value="GER89576.1"/>
    <property type="molecule type" value="Genomic_DNA"/>
</dbReference>
<evidence type="ECO:0000259" key="13">
    <source>
        <dbReference type="SMART" id="SM00478"/>
    </source>
</evidence>
<dbReference type="Pfam" id="PF00633">
    <property type="entry name" value="HHH"/>
    <property type="match status" value="1"/>
</dbReference>
<evidence type="ECO:0000313" key="14">
    <source>
        <dbReference type="EMBL" id="GER89576.1"/>
    </source>
</evidence>
<dbReference type="GO" id="GO:0051539">
    <property type="term" value="F:4 iron, 4 sulfur cluster binding"/>
    <property type="evidence" value="ECO:0007669"/>
    <property type="project" value="UniProtKB-UniRule"/>
</dbReference>
<keyword evidence="7 12" id="KW-0411">Iron-sulfur</keyword>
<accession>A0A5J4KWI9</accession>
<evidence type="ECO:0000256" key="2">
    <source>
        <dbReference type="ARBA" id="ARBA00022485"/>
    </source>
</evidence>
<dbReference type="NCBIfam" id="TIGR01083">
    <property type="entry name" value="nth"/>
    <property type="match status" value="1"/>
</dbReference>
<feature type="binding site" evidence="12">
    <location>
        <position position="202"/>
    </location>
    <ligand>
        <name>[4Fe-4S] cluster</name>
        <dbReference type="ChEBI" id="CHEBI:49883"/>
    </ligand>
</feature>
<keyword evidence="10 12" id="KW-0456">Lyase</keyword>
<dbReference type="GO" id="GO:0046872">
    <property type="term" value="F:metal ion binding"/>
    <property type="evidence" value="ECO:0007669"/>
    <property type="project" value="UniProtKB-KW"/>
</dbReference>
<comment type="cofactor">
    <cofactor evidence="12">
        <name>[4Fe-4S] cluster</name>
        <dbReference type="ChEBI" id="CHEBI:49883"/>
    </cofactor>
    <text evidence="12">Binds 1 [4Fe-4S] cluster.</text>
</comment>
<comment type="similarity">
    <text evidence="1 12">Belongs to the Nth/MutY family.</text>
</comment>
<dbReference type="AlphaFoldDB" id="A0A5J4KWI9"/>
<evidence type="ECO:0000256" key="7">
    <source>
        <dbReference type="ARBA" id="ARBA00023014"/>
    </source>
</evidence>
<dbReference type="SMART" id="SM00478">
    <property type="entry name" value="ENDO3c"/>
    <property type="match status" value="1"/>
</dbReference>
<evidence type="ECO:0000256" key="5">
    <source>
        <dbReference type="ARBA" id="ARBA00022801"/>
    </source>
</evidence>
<keyword evidence="14" id="KW-0255">Endonuclease</keyword>
<proteinExistence type="inferred from homology"/>
<evidence type="ECO:0000256" key="8">
    <source>
        <dbReference type="ARBA" id="ARBA00023125"/>
    </source>
</evidence>
<evidence type="ECO:0000256" key="12">
    <source>
        <dbReference type="HAMAP-Rule" id="MF_00942"/>
    </source>
</evidence>
<comment type="catalytic activity">
    <reaction evidence="12">
        <text>2'-deoxyribonucleotide-(2'-deoxyribose 5'-phosphate)-2'-deoxyribonucleotide-DNA = a 3'-end 2'-deoxyribonucleotide-(2,3-dehydro-2,3-deoxyribose 5'-phosphate)-DNA + a 5'-end 5'-phospho-2'-deoxyribonucleoside-DNA + H(+)</text>
        <dbReference type="Rhea" id="RHEA:66592"/>
        <dbReference type="Rhea" id="RHEA-COMP:13180"/>
        <dbReference type="Rhea" id="RHEA-COMP:16897"/>
        <dbReference type="Rhea" id="RHEA-COMP:17067"/>
        <dbReference type="ChEBI" id="CHEBI:15378"/>
        <dbReference type="ChEBI" id="CHEBI:136412"/>
        <dbReference type="ChEBI" id="CHEBI:157695"/>
        <dbReference type="ChEBI" id="CHEBI:167181"/>
        <dbReference type="EC" id="4.2.99.18"/>
    </reaction>
</comment>
<protein>
    <recommendedName>
        <fullName evidence="12">Endonuclease III</fullName>
        <ecNumber evidence="12">4.2.99.18</ecNumber>
    </recommendedName>
    <alternativeName>
        <fullName evidence="12">DNA-(apurinic or apyrimidinic site) lyase</fullName>
    </alternativeName>
</protein>
<feature type="domain" description="HhH-GPD" evidence="13">
    <location>
        <begin position="52"/>
        <end position="200"/>
    </location>
</feature>
<keyword evidence="4 12" id="KW-0227">DNA damage</keyword>
<dbReference type="CDD" id="cd00056">
    <property type="entry name" value="ENDO3c"/>
    <property type="match status" value="1"/>
</dbReference>
<dbReference type="Pfam" id="PF10576">
    <property type="entry name" value="EndIII_4Fe-2S"/>
    <property type="match status" value="1"/>
</dbReference>
<evidence type="ECO:0000256" key="11">
    <source>
        <dbReference type="ARBA" id="ARBA00023295"/>
    </source>
</evidence>
<gene>
    <name evidence="14" type="primary">nth_2</name>
    <name evidence="12" type="synonym">nth</name>
    <name evidence="14" type="ORF">KDW_37380</name>
</gene>
<keyword evidence="3 12" id="KW-0479">Metal-binding</keyword>
<dbReference type="Gene3D" id="1.10.340.30">
    <property type="entry name" value="Hypothetical protein, domain 2"/>
    <property type="match status" value="1"/>
</dbReference>
<evidence type="ECO:0000256" key="9">
    <source>
        <dbReference type="ARBA" id="ARBA00023204"/>
    </source>
</evidence>
<dbReference type="HAMAP" id="MF_00942">
    <property type="entry name" value="Nth"/>
    <property type="match status" value="1"/>
</dbReference>
<dbReference type="GO" id="GO:0140078">
    <property type="term" value="F:class I DNA-(apurinic or apyrimidinic site) endonuclease activity"/>
    <property type="evidence" value="ECO:0007669"/>
    <property type="project" value="UniProtKB-EC"/>
</dbReference>
<dbReference type="GO" id="GO:0006285">
    <property type="term" value="P:base-excision repair, AP site formation"/>
    <property type="evidence" value="ECO:0007669"/>
    <property type="project" value="TreeGrafter"/>
</dbReference>
<evidence type="ECO:0000256" key="6">
    <source>
        <dbReference type="ARBA" id="ARBA00023004"/>
    </source>
</evidence>
<keyword evidence="15" id="KW-1185">Reference proteome</keyword>
<dbReference type="RefSeq" id="WP_151757452.1">
    <property type="nucleotide sequence ID" value="NZ_BKZW01000002.1"/>
</dbReference>
<keyword evidence="14" id="KW-0540">Nuclease</keyword>
<evidence type="ECO:0000256" key="10">
    <source>
        <dbReference type="ARBA" id="ARBA00023239"/>
    </source>
</evidence>
<dbReference type="FunFam" id="1.10.1670.10:FF:000001">
    <property type="entry name" value="Endonuclease III"/>
    <property type="match status" value="1"/>
</dbReference>
<evidence type="ECO:0000256" key="4">
    <source>
        <dbReference type="ARBA" id="ARBA00022763"/>
    </source>
</evidence>
<keyword evidence="11 12" id="KW-0326">Glycosidase</keyword>
<keyword evidence="6 12" id="KW-0408">Iron</keyword>
<keyword evidence="5 12" id="KW-0378">Hydrolase</keyword>
<evidence type="ECO:0000256" key="3">
    <source>
        <dbReference type="ARBA" id="ARBA00022723"/>
    </source>
</evidence>
<reference evidence="14 15" key="1">
    <citation type="submission" date="2019-10" db="EMBL/GenBank/DDBJ databases">
        <title>Dictyobacter vulcani sp. nov., within the class Ktedonobacteria, isolated from soil of volcanic Mt. Zao.</title>
        <authorList>
            <person name="Zheng Y."/>
            <person name="Wang C.M."/>
            <person name="Sakai Y."/>
            <person name="Abe K."/>
            <person name="Yokota A."/>
            <person name="Yabe S."/>
        </authorList>
    </citation>
    <scope>NUCLEOTIDE SEQUENCE [LARGE SCALE GENOMIC DNA]</scope>
    <source>
        <strain evidence="14 15">W12</strain>
    </source>
</reference>
<dbReference type="InterPro" id="IPR003265">
    <property type="entry name" value="HhH-GPD_domain"/>
</dbReference>
<dbReference type="GO" id="GO:0019104">
    <property type="term" value="F:DNA N-glycosylase activity"/>
    <property type="evidence" value="ECO:0007669"/>
    <property type="project" value="UniProtKB-UniRule"/>
</dbReference>
<feature type="binding site" evidence="12">
    <location>
        <position position="212"/>
    </location>
    <ligand>
        <name>[4Fe-4S] cluster</name>
        <dbReference type="ChEBI" id="CHEBI:49883"/>
    </ligand>
</feature>
<dbReference type="InterPro" id="IPR003651">
    <property type="entry name" value="Endonuclease3_FeS-loop_motif"/>
</dbReference>
<keyword evidence="2 12" id="KW-0004">4Fe-4S</keyword>
<dbReference type="EC" id="4.2.99.18" evidence="12"/>
<dbReference type="PIRSF" id="PIRSF001435">
    <property type="entry name" value="Nth"/>
    <property type="match status" value="1"/>
</dbReference>
<dbReference type="SMART" id="SM00525">
    <property type="entry name" value="FES"/>
    <property type="match status" value="1"/>
</dbReference>
<comment type="caution">
    <text evidence="14">The sequence shown here is derived from an EMBL/GenBank/DDBJ whole genome shotgun (WGS) entry which is preliminary data.</text>
</comment>
<dbReference type="PANTHER" id="PTHR10359:SF18">
    <property type="entry name" value="ENDONUCLEASE III"/>
    <property type="match status" value="1"/>
</dbReference>
<organism evidence="14 15">
    <name type="scientific">Dictyobacter vulcani</name>
    <dbReference type="NCBI Taxonomy" id="2607529"/>
    <lineage>
        <taxon>Bacteria</taxon>
        <taxon>Bacillati</taxon>
        <taxon>Chloroflexota</taxon>
        <taxon>Ktedonobacteria</taxon>
        <taxon>Ktedonobacterales</taxon>
        <taxon>Dictyobacteraceae</taxon>
        <taxon>Dictyobacter</taxon>
    </lineage>
</organism>
<keyword evidence="9 12" id="KW-0234">DNA repair</keyword>
<sequence length="227" mass="25604">MEDTPQKTVSTPQSATALPIQDTIDELKQLYPVARYDLDFTTPLDLLVAAQLAAQCTDKRVNSVTKDLFQKYRRAEDYVAVPMEELAEDVRNTGFYRKKAKQIQAACQYLLLVHQGEVPQTMEELVKVPGVARKTANVILGSAFGIVDGIIIDTHVGRLAQRFGWTQQSDPVKIEQELMRQLPREEWLSLAHRIIYHGRAVCMARNPHCEQCTLAQQCPSSSLHVTQ</sequence>
<keyword evidence="8 12" id="KW-0238">DNA-binding</keyword>
<feature type="binding site" evidence="12">
    <location>
        <position position="209"/>
    </location>
    <ligand>
        <name>[4Fe-4S] cluster</name>
        <dbReference type="ChEBI" id="CHEBI:49883"/>
    </ligand>
</feature>
<dbReference type="SUPFAM" id="SSF48150">
    <property type="entry name" value="DNA-glycosylase"/>
    <property type="match status" value="1"/>
</dbReference>
<dbReference type="GO" id="GO:0003677">
    <property type="term" value="F:DNA binding"/>
    <property type="evidence" value="ECO:0007669"/>
    <property type="project" value="UniProtKB-UniRule"/>
</dbReference>
<evidence type="ECO:0000313" key="15">
    <source>
        <dbReference type="Proteomes" id="UP000326912"/>
    </source>
</evidence>
<dbReference type="InterPro" id="IPR000445">
    <property type="entry name" value="HhH_motif"/>
</dbReference>
<comment type="function">
    <text evidence="12">DNA repair enzyme that has both DNA N-glycosylase activity and AP-lyase activity. The DNA N-glycosylase activity releases various damaged pyrimidines from DNA by cleaving the N-glycosidic bond, leaving an AP (apurinic/apyrimidinic) site. The AP-lyase activity cleaves the phosphodiester bond 3' to the AP site by a beta-elimination, leaving a 3'-terminal unsaturated sugar and a product with a terminal 5'-phosphate.</text>
</comment>
<dbReference type="Proteomes" id="UP000326912">
    <property type="component" value="Unassembled WGS sequence"/>
</dbReference>